<evidence type="ECO:0000313" key="1">
    <source>
        <dbReference type="EMBL" id="QAA77194.1"/>
    </source>
</evidence>
<accession>A0A410FW12</accession>
<evidence type="ECO:0000313" key="2">
    <source>
        <dbReference type="Proteomes" id="UP000287233"/>
    </source>
</evidence>
<dbReference type="AlphaFoldDB" id="A0A410FW12"/>
<protein>
    <submittedName>
        <fullName evidence="1">Uncharacterized protein</fullName>
    </submittedName>
</protein>
<reference evidence="2" key="1">
    <citation type="submission" date="2018-12" db="EMBL/GenBank/DDBJ databases">
        <title>Complete genome sequence of an uncultured bacterium of the candidate phylum Bipolaricaulota.</title>
        <authorList>
            <person name="Kadnikov V.V."/>
            <person name="Mardanov A.V."/>
            <person name="Beletsky A.V."/>
            <person name="Frank Y.A."/>
            <person name="Karnachuk O.V."/>
            <person name="Ravin N.V."/>
        </authorList>
    </citation>
    <scope>NUCLEOTIDE SEQUENCE [LARGE SCALE GENOMIC DNA]</scope>
</reference>
<name>A0A410FW12_BIPS1</name>
<dbReference type="Proteomes" id="UP000287233">
    <property type="component" value="Chromosome"/>
</dbReference>
<sequence>MIFTSTRSAIRQSVVRSELRLNLLRICARQPRTIHDLIHAPSYPGIETNLFTIQSEIGVTIELGECKNRELLVRVGHVPDPIVPDGHTELLRTSLLAFLLVPELAYAEPEAYRLYLDAWFASPAVTEALGTQAPEVQAVFLAFPELAHRLFCVTHPGRERRAELPYDLAETEWIRVFNLYHIADLPVRPARLPVRELLAALRRPPLDFGGKRLQGSHWKAVKGRRMRSLIRLARILGRRPIHATPSPYTVSDLAGPELVEHRLRPFAAS</sequence>
<dbReference type="EMBL" id="CP034928">
    <property type="protein sequence ID" value="QAA77194.1"/>
    <property type="molecule type" value="Genomic_DNA"/>
</dbReference>
<dbReference type="KEGG" id="bih:BIP78_1428"/>
<proteinExistence type="predicted"/>
<gene>
    <name evidence="1" type="ORF">BIP78_1428</name>
</gene>
<organism evidence="1 2">
    <name type="scientific">Bipolaricaulis sibiricus</name>
    <dbReference type="NCBI Taxonomy" id="2501609"/>
    <lineage>
        <taxon>Bacteria</taxon>
        <taxon>Candidatus Bipolaricaulota</taxon>
        <taxon>Candidatus Bipolaricaulia</taxon>
        <taxon>Candidatus Bipolaricaulales</taxon>
        <taxon>Candidatus Bipolaricaulaceae</taxon>
        <taxon>Candidatus Bipolaricaulis</taxon>
    </lineage>
</organism>